<dbReference type="InterPro" id="IPR011044">
    <property type="entry name" value="Quino_amine_DH_bsu"/>
</dbReference>
<sequence length="314" mass="35856">MIRYISVLTVLFMFFSCGSKEKAIGHHKLDDSFLEERKVTSDACGLDIQLEEWLLTSNALICKTGNPDSLYVCYDRNTLRKVSSFGKRGHGKDEWIYPHLFNVTDDEVAVIDNGSRKMFVLGEGGISYKRTAPFSDLLNNVKTLRYPVAGYVSTTPRMLSLKIADMETANLLDSICFVSEDGNSSVYDFSWSCNENKLVLANMYSNMFVVCKLGEKYNIETMDYYETDLKFYDDKVFYTDIACGENIYLLSQKKIDMENKSGFSEIEIYDYNGKPVMKLSLDFVAGKMLLDERNHRLLLTSVMDGDIHTVKLRS</sequence>
<name>A0ABX2ALH3_9BACT</name>
<organism evidence="1 2">
    <name type="scientific">Xylanibacter muris</name>
    <dbReference type="NCBI Taxonomy" id="2736290"/>
    <lineage>
        <taxon>Bacteria</taxon>
        <taxon>Pseudomonadati</taxon>
        <taxon>Bacteroidota</taxon>
        <taxon>Bacteroidia</taxon>
        <taxon>Bacteroidales</taxon>
        <taxon>Prevotellaceae</taxon>
        <taxon>Xylanibacter</taxon>
    </lineage>
</organism>
<comment type="caution">
    <text evidence="1">The sequence shown here is derived from an EMBL/GenBank/DDBJ whole genome shotgun (WGS) entry which is preliminary data.</text>
</comment>
<dbReference type="PROSITE" id="PS51257">
    <property type="entry name" value="PROKAR_LIPOPROTEIN"/>
    <property type="match status" value="1"/>
</dbReference>
<evidence type="ECO:0000313" key="2">
    <source>
        <dbReference type="Proteomes" id="UP000714420"/>
    </source>
</evidence>
<proteinExistence type="predicted"/>
<dbReference type="SUPFAM" id="SSF50969">
    <property type="entry name" value="YVTN repeat-like/Quinoprotein amine dehydrogenase"/>
    <property type="match status" value="1"/>
</dbReference>
<dbReference type="Proteomes" id="UP000714420">
    <property type="component" value="Unassembled WGS sequence"/>
</dbReference>
<dbReference type="RefSeq" id="WP_172274587.1">
    <property type="nucleotide sequence ID" value="NZ_CASGMU010000018.1"/>
</dbReference>
<reference evidence="1 2" key="1">
    <citation type="submission" date="2020-05" db="EMBL/GenBank/DDBJ databases">
        <title>Distinct polysaccharide utilization as determinants for interspecies competition between intestinal Prevotella spp.</title>
        <authorList>
            <person name="Galvez E.J.C."/>
            <person name="Iljazovic A."/>
            <person name="Strowig T."/>
        </authorList>
    </citation>
    <scope>NUCLEOTIDE SEQUENCE [LARGE SCALE GENOMIC DNA]</scope>
    <source>
        <strain evidence="1 2">PMUR</strain>
    </source>
</reference>
<dbReference type="EMBL" id="JABKKF010000003">
    <property type="protein sequence ID" value="NPD91635.1"/>
    <property type="molecule type" value="Genomic_DNA"/>
</dbReference>
<gene>
    <name evidence="1" type="ORF">HPS56_04580</name>
</gene>
<protein>
    <recommendedName>
        <fullName evidence="3">6-bladed beta-propeller</fullName>
    </recommendedName>
</protein>
<evidence type="ECO:0008006" key="3">
    <source>
        <dbReference type="Google" id="ProtNLM"/>
    </source>
</evidence>
<keyword evidence="2" id="KW-1185">Reference proteome</keyword>
<accession>A0ABX2ALH3</accession>
<evidence type="ECO:0000313" key="1">
    <source>
        <dbReference type="EMBL" id="NPD91635.1"/>
    </source>
</evidence>